<gene>
    <name evidence="1" type="ORF">LMG27198_05200</name>
</gene>
<comment type="caution">
    <text evidence="1">The sequence shown here is derived from an EMBL/GenBank/DDBJ whole genome shotgun (WGS) entry which is preliminary data.</text>
</comment>
<keyword evidence="2" id="KW-1185">Reference proteome</keyword>
<organism evidence="1 2">
    <name type="scientific">Methylocystis echinoides</name>
    <dbReference type="NCBI Taxonomy" id="29468"/>
    <lineage>
        <taxon>Bacteria</taxon>
        <taxon>Pseudomonadati</taxon>
        <taxon>Pseudomonadota</taxon>
        <taxon>Alphaproteobacteria</taxon>
        <taxon>Hyphomicrobiales</taxon>
        <taxon>Methylocystaceae</taxon>
        <taxon>Methylocystis</taxon>
    </lineage>
</organism>
<protein>
    <submittedName>
        <fullName evidence="1">Uncharacterized protein</fullName>
    </submittedName>
</protein>
<evidence type="ECO:0000313" key="1">
    <source>
        <dbReference type="EMBL" id="GLI91528.1"/>
    </source>
</evidence>
<proteinExistence type="predicted"/>
<evidence type="ECO:0000313" key="2">
    <source>
        <dbReference type="Proteomes" id="UP001144323"/>
    </source>
</evidence>
<sequence length="87" mass="9033">MQAKALAIQAFATICHLADAGLRDASTGSALTLKLLILAGLALVGPRLSWMTGEGFGLIRRQGAGAIARGDRRIYFPLTTSPPPSVA</sequence>
<accession>A0A9W6GR49</accession>
<dbReference type="EMBL" id="BSEC01000001">
    <property type="protein sequence ID" value="GLI91528.1"/>
    <property type="molecule type" value="Genomic_DNA"/>
</dbReference>
<reference evidence="1" key="1">
    <citation type="journal article" date="2023" name="Int. J. Syst. Evol. Microbiol.">
        <title>Methylocystis iwaonis sp. nov., a type II methane-oxidizing bacterium from surface soil of a rice paddy field in Japan, and emended description of the genus Methylocystis (ex Whittenbury et al. 1970) Bowman et al. 1993.</title>
        <authorList>
            <person name="Kaise H."/>
            <person name="Sawadogo J.B."/>
            <person name="Alam M.S."/>
            <person name="Ueno C."/>
            <person name="Dianou D."/>
            <person name="Shinjo R."/>
            <person name="Asakawa S."/>
        </authorList>
    </citation>
    <scope>NUCLEOTIDE SEQUENCE</scope>
    <source>
        <strain evidence="1">LMG27198</strain>
    </source>
</reference>
<dbReference type="Proteomes" id="UP001144323">
    <property type="component" value="Unassembled WGS sequence"/>
</dbReference>
<dbReference type="AlphaFoldDB" id="A0A9W6GR49"/>
<name>A0A9W6GR49_9HYPH</name>